<reference evidence="2" key="1">
    <citation type="journal article" date="2019" name="Int. J. Syst. Evol. Microbiol.">
        <title>The Global Catalogue of Microorganisms (GCM) 10K type strain sequencing project: providing services to taxonomists for standard genome sequencing and annotation.</title>
        <authorList>
            <consortium name="The Broad Institute Genomics Platform"/>
            <consortium name="The Broad Institute Genome Sequencing Center for Infectious Disease"/>
            <person name="Wu L."/>
            <person name="Ma J."/>
        </authorList>
    </citation>
    <scope>NUCLEOTIDE SEQUENCE [LARGE SCALE GENOMIC DNA]</scope>
    <source>
        <strain evidence="2">CGMCC 1.15399</strain>
    </source>
</reference>
<keyword evidence="2" id="KW-1185">Reference proteome</keyword>
<organism evidence="1 2">
    <name type="scientific">Nonomuraea guangzhouensis</name>
    <dbReference type="NCBI Taxonomy" id="1291555"/>
    <lineage>
        <taxon>Bacteria</taxon>
        <taxon>Bacillati</taxon>
        <taxon>Actinomycetota</taxon>
        <taxon>Actinomycetes</taxon>
        <taxon>Streptosporangiales</taxon>
        <taxon>Streptosporangiaceae</taxon>
        <taxon>Nonomuraea</taxon>
    </lineage>
</organism>
<evidence type="ECO:0000313" key="1">
    <source>
        <dbReference type="EMBL" id="MFD1542383.1"/>
    </source>
</evidence>
<dbReference type="Proteomes" id="UP001597097">
    <property type="component" value="Unassembled WGS sequence"/>
</dbReference>
<evidence type="ECO:0008006" key="3">
    <source>
        <dbReference type="Google" id="ProtNLM"/>
    </source>
</evidence>
<accession>A0ABW4GJ76</accession>
<comment type="caution">
    <text evidence="1">The sequence shown here is derived from an EMBL/GenBank/DDBJ whole genome shotgun (WGS) entry which is preliminary data.</text>
</comment>
<evidence type="ECO:0000313" key="2">
    <source>
        <dbReference type="Proteomes" id="UP001597097"/>
    </source>
</evidence>
<gene>
    <name evidence="1" type="ORF">ACFSJ0_35390</name>
</gene>
<name>A0ABW4GJ76_9ACTN</name>
<proteinExistence type="predicted"/>
<protein>
    <recommendedName>
        <fullName evidence="3">Class I SAM-dependent methyltransferase</fullName>
    </recommendedName>
</protein>
<dbReference type="RefSeq" id="WP_219531356.1">
    <property type="nucleotide sequence ID" value="NZ_JAHKRM010000011.1"/>
</dbReference>
<dbReference type="EMBL" id="JBHUCM010000031">
    <property type="protein sequence ID" value="MFD1542383.1"/>
    <property type="molecule type" value="Genomic_DNA"/>
</dbReference>
<sequence length="601" mass="65386">MNEAPENVRLIGGEMLLWSDSSHTSGVTDWRGVALELVRRLLPVETDKVAGADGETGAEEGKRCHEWARAEERARRDEWARVEEGARAGERAWGGERARVLLVGPHPRGLVDEVVARASSVAVLLRSYPDACALAERHAGMAVHCGRLSALPEEETYDLVLALDGLRRTHSAEEVAPPWRESLGMLAARVAPGGRFVLSVSNDLGIDRFVEARPADRAGADEHWEPHGFDQGYPDGSGALDEELAAAGLVPERCYAAYPGRAAPRALLARELLGRDLPDALTVPLSARGGDRMLVADPLRLTRLVFRHGLGEQLAPVWVAIATRPPTATTAPSESSDPIATGSPAAIGVVSLPLGLVEEGHAVHEVTRSATRQLPDGVERAIPGGRVVEEVLVEACAREDVRAVRDLLAALGGWVETGGDAAADNLVWDGERFAAIHPVPGPPDRPADRVVLCRVMWRFAVRLLAAGHHHPWPWPRQAEQLALTLCGMAGRPCDQADLDLARKLDAELGQPAELSEAAPTYRDLLGARDRLADQLTAALARVSRLETKLTYRERELLRARGRLRKSQRKSAAYRRTLGYRLSRRLARPRKVARRVLRLLSG</sequence>